<dbReference type="OrthoDB" id="1494258at2"/>
<proteinExistence type="predicted"/>
<sequence>MDKLISVVSFFSDLFTIAASGVAVYLFVAKREQVSSVFSLLLNYTYQLSLSEIKEKLEKLNDLNPSDSDQKSEIESIMHDIIGQISGNERLEQHLSSVVNKMEKFGAGPKFSTDAYKRRVVSELRERLRNVNAANIDSLVGKS</sequence>
<dbReference type="KEGG" id="pre:PCA10_19400"/>
<organism evidence="2 3">
    <name type="scientific">Metapseudomonas resinovorans NBRC 106553</name>
    <dbReference type="NCBI Taxonomy" id="1245471"/>
    <lineage>
        <taxon>Bacteria</taxon>
        <taxon>Pseudomonadati</taxon>
        <taxon>Pseudomonadota</taxon>
        <taxon>Gammaproteobacteria</taxon>
        <taxon>Pseudomonadales</taxon>
        <taxon>Pseudomonadaceae</taxon>
        <taxon>Metapseudomonas</taxon>
    </lineage>
</organism>
<protein>
    <submittedName>
        <fullName evidence="2">Uncharacterized protein</fullName>
    </submittedName>
</protein>
<evidence type="ECO:0000313" key="2">
    <source>
        <dbReference type="EMBL" id="BAN47672.1"/>
    </source>
</evidence>
<dbReference type="RefSeq" id="WP_016491872.1">
    <property type="nucleotide sequence ID" value="NC_021499.1"/>
</dbReference>
<dbReference type="AlphaFoldDB" id="S6ADX0"/>
<evidence type="ECO:0000313" key="3">
    <source>
        <dbReference type="Proteomes" id="UP000015503"/>
    </source>
</evidence>
<dbReference type="STRING" id="1245471.PCA10_19400"/>
<keyword evidence="1" id="KW-0812">Transmembrane</keyword>
<gene>
    <name evidence="2" type="ORF">PCA10_19400</name>
</gene>
<dbReference type="EMBL" id="AP013068">
    <property type="protein sequence ID" value="BAN47672.1"/>
    <property type="molecule type" value="Genomic_DNA"/>
</dbReference>
<reference evidence="2 3" key="1">
    <citation type="journal article" date="2013" name="Genome Announc.">
        <title>Complete Genome Sequence of the Carbazole Degrader Pseudomonas resinovorans Strain CA10 (NBRC 106553).</title>
        <authorList>
            <person name="Shintani M."/>
            <person name="Hosoyama A."/>
            <person name="Ohji S."/>
            <person name="Tsuchikane K."/>
            <person name="Takarada H."/>
            <person name="Yamazoe A."/>
            <person name="Fujita N."/>
            <person name="Nojiri H."/>
        </authorList>
    </citation>
    <scope>NUCLEOTIDE SEQUENCE [LARGE SCALE GENOMIC DNA]</scope>
    <source>
        <strain evidence="2 3">NBRC 106553</strain>
    </source>
</reference>
<accession>S6ADX0</accession>
<dbReference type="Proteomes" id="UP000015503">
    <property type="component" value="Chromosome"/>
</dbReference>
<keyword evidence="3" id="KW-1185">Reference proteome</keyword>
<evidence type="ECO:0000256" key="1">
    <source>
        <dbReference type="SAM" id="Phobius"/>
    </source>
</evidence>
<keyword evidence="1" id="KW-0472">Membrane</keyword>
<keyword evidence="1" id="KW-1133">Transmembrane helix</keyword>
<dbReference type="HOGENOM" id="CLU_147295_0_0_6"/>
<name>S6ADX0_METRE</name>
<feature type="transmembrane region" description="Helical" evidence="1">
    <location>
        <begin position="6"/>
        <end position="28"/>
    </location>
</feature>